<organism evidence="4">
    <name type="scientific">Ipomoea nil</name>
    <name type="common">Japanese morning glory</name>
    <name type="synonym">Pharbitis nil</name>
    <dbReference type="NCBI Taxonomy" id="35883"/>
    <lineage>
        <taxon>Eukaryota</taxon>
        <taxon>Viridiplantae</taxon>
        <taxon>Streptophyta</taxon>
        <taxon>Embryophyta</taxon>
        <taxon>Tracheophyta</taxon>
        <taxon>Spermatophyta</taxon>
        <taxon>Magnoliopsida</taxon>
        <taxon>eudicotyledons</taxon>
        <taxon>Gunneridae</taxon>
        <taxon>Pentapetalae</taxon>
        <taxon>asterids</taxon>
        <taxon>lamiids</taxon>
        <taxon>Solanales</taxon>
        <taxon>Convolvulaceae</taxon>
        <taxon>Ipomoeeae</taxon>
        <taxon>Ipomoea</taxon>
    </lineage>
</organism>
<dbReference type="GeneID" id="109192205"/>
<sequence>MGSSETMDSGRFSGQRSNFSHTCALLSQYLKEKGSFGDLSLGTPTMNLLPTFEKPAQNSDLKPLNLFPTQNKIDSSLGKADPERAPMTIFYNGQMIMFNEFPVEKAKELIAMATNTQTPNILPCADVNSVVPRPAVSKVVPSFGNQRAYSDLPIARRSSLARFLEKRKDRITSKAAPYQKGKNEEEENKAWLGLTAQFPVKIEPEL</sequence>
<reference evidence="4" key="1">
    <citation type="submission" date="2000-09" db="EMBL/GenBank/DDBJ databases">
        <title>Genes specially expressed in cotyledons of short-day treated Pharbitis nil.</title>
        <authorList>
            <person name="Kim K."/>
            <person name="Hur Y."/>
            <person name="Maeng J."/>
        </authorList>
    </citation>
    <scope>NUCLEOTIDE SEQUENCE</scope>
    <source>
        <tissue evidence="4">Florally-induced cotyledon</tissue>
    </source>
</reference>
<keyword evidence="2" id="KW-1184">Jasmonic acid signaling pathway</keyword>
<dbReference type="Pfam" id="PF09425">
    <property type="entry name" value="Jas_motif"/>
    <property type="match status" value="1"/>
</dbReference>
<comment type="domain">
    <text evidence="2">The jas domain is required for interaction with COI1.</text>
</comment>
<dbReference type="InterPro" id="IPR018467">
    <property type="entry name" value="CCT_CS"/>
</dbReference>
<dbReference type="GO" id="GO:0031347">
    <property type="term" value="P:regulation of defense response"/>
    <property type="evidence" value="ECO:0007669"/>
    <property type="project" value="UniProtKB-UniRule"/>
</dbReference>
<dbReference type="RefSeq" id="XP_019198317.1">
    <property type="nucleotide sequence ID" value="XM_019342772.1"/>
</dbReference>
<dbReference type="InterPro" id="IPR040390">
    <property type="entry name" value="TIFY/JAZ"/>
</dbReference>
<dbReference type="Pfam" id="PF06200">
    <property type="entry name" value="tify"/>
    <property type="match status" value="1"/>
</dbReference>
<dbReference type="GO" id="GO:2000022">
    <property type="term" value="P:regulation of jasmonic acid mediated signaling pathway"/>
    <property type="evidence" value="ECO:0007669"/>
    <property type="project" value="UniProtKB-UniRule"/>
</dbReference>
<evidence type="ECO:0000256" key="2">
    <source>
        <dbReference type="RuleBase" id="RU369065"/>
    </source>
</evidence>
<comment type="subcellular location">
    <subcellularLocation>
        <location evidence="2">Nucleus</location>
    </subcellularLocation>
</comment>
<keyword evidence="2" id="KW-0539">Nucleus</keyword>
<evidence type="ECO:0000256" key="1">
    <source>
        <dbReference type="ARBA" id="ARBA00008614"/>
    </source>
</evidence>
<feature type="domain" description="Tify" evidence="3">
    <location>
        <begin position="80"/>
        <end position="115"/>
    </location>
</feature>
<comment type="function">
    <text evidence="2">Repressor of jasmonate responses.</text>
</comment>
<protein>
    <recommendedName>
        <fullName evidence="2">Protein TIFY</fullName>
    </recommendedName>
    <alternativeName>
        <fullName evidence="2">Jasmonate ZIM domain-containing protein</fullName>
    </alternativeName>
</protein>
<comment type="similarity">
    <text evidence="1 2">Belongs to the TIFY/JAZ family.</text>
</comment>
<dbReference type="InterPro" id="IPR010399">
    <property type="entry name" value="Tify_dom"/>
</dbReference>
<evidence type="ECO:0000313" key="4">
    <source>
        <dbReference type="EMBL" id="AAG49896.1"/>
    </source>
</evidence>
<dbReference type="AlphaFoldDB" id="Q9AXP7"/>
<evidence type="ECO:0000259" key="3">
    <source>
        <dbReference type="PROSITE" id="PS51320"/>
    </source>
</evidence>
<dbReference type="GO" id="GO:0005634">
    <property type="term" value="C:nucleus"/>
    <property type="evidence" value="ECO:0007669"/>
    <property type="project" value="UniProtKB-SubCell"/>
</dbReference>
<dbReference type="OrthoDB" id="1937734at2759"/>
<dbReference type="PANTHER" id="PTHR33077:SF140">
    <property type="entry name" value="PROTEIN TIFY 10B"/>
    <property type="match status" value="1"/>
</dbReference>
<accession>Q9AXP7</accession>
<dbReference type="SMART" id="SM00979">
    <property type="entry name" value="TIFY"/>
    <property type="match status" value="1"/>
</dbReference>
<proteinExistence type="evidence at transcript level"/>
<dbReference type="PROSITE" id="PS51320">
    <property type="entry name" value="TIFY"/>
    <property type="match status" value="1"/>
</dbReference>
<name>Q9AXP7_IPONI</name>
<dbReference type="GO" id="GO:0009611">
    <property type="term" value="P:response to wounding"/>
    <property type="evidence" value="ECO:0007669"/>
    <property type="project" value="UniProtKB-UniRule"/>
</dbReference>
<dbReference type="EMBL" id="AF303458">
    <property type="protein sequence ID" value="AAG49896.1"/>
    <property type="molecule type" value="mRNA"/>
</dbReference>
<dbReference type="KEGG" id="ini:109192205"/>
<dbReference type="PANTHER" id="PTHR33077">
    <property type="entry name" value="PROTEIN TIFY 4A-RELATED-RELATED"/>
    <property type="match status" value="1"/>
</dbReference>